<gene>
    <name evidence="3" type="ORF">GCM10023217_28410</name>
</gene>
<organism evidence="3 4">
    <name type="scientific">Gordonia alkaliphila</name>
    <dbReference type="NCBI Taxonomy" id="1053547"/>
    <lineage>
        <taxon>Bacteria</taxon>
        <taxon>Bacillati</taxon>
        <taxon>Actinomycetota</taxon>
        <taxon>Actinomycetes</taxon>
        <taxon>Mycobacteriales</taxon>
        <taxon>Gordoniaceae</taxon>
        <taxon>Gordonia</taxon>
    </lineage>
</organism>
<evidence type="ECO:0000259" key="2">
    <source>
        <dbReference type="Pfam" id="PF00440"/>
    </source>
</evidence>
<dbReference type="Gene3D" id="1.10.357.10">
    <property type="entry name" value="Tetracycline Repressor, domain 2"/>
    <property type="match status" value="1"/>
</dbReference>
<dbReference type="InterPro" id="IPR009057">
    <property type="entry name" value="Homeodomain-like_sf"/>
</dbReference>
<name>A0ABP8ZFN7_9ACTN</name>
<protein>
    <submittedName>
        <fullName evidence="3">TetR/AcrR family transcriptional regulator</fullName>
    </submittedName>
</protein>
<evidence type="ECO:0000256" key="1">
    <source>
        <dbReference type="ARBA" id="ARBA00023125"/>
    </source>
</evidence>
<dbReference type="EMBL" id="BAABIE010000014">
    <property type="protein sequence ID" value="GAA4755069.1"/>
    <property type="molecule type" value="Genomic_DNA"/>
</dbReference>
<accession>A0ABP8ZFN7</accession>
<evidence type="ECO:0000313" key="4">
    <source>
        <dbReference type="Proteomes" id="UP001500822"/>
    </source>
</evidence>
<dbReference type="SUPFAM" id="SSF46689">
    <property type="entry name" value="Homeodomain-like"/>
    <property type="match status" value="1"/>
</dbReference>
<keyword evidence="1" id="KW-0238">DNA-binding</keyword>
<keyword evidence="4" id="KW-1185">Reference proteome</keyword>
<proteinExistence type="predicted"/>
<comment type="caution">
    <text evidence="3">The sequence shown here is derived from an EMBL/GenBank/DDBJ whole genome shotgun (WGS) entry which is preliminary data.</text>
</comment>
<sequence length="205" mass="22490">MDMSREQREQAAEETSPLRDRFLAAGMQVLARDGYGGFKQAAVCAETGLTTGAFYHSFRNWKAFETALIAHWRSEATDRLVAWLDVQPSPHERVEALIAVALGLPHRSEAALRVWAASDDDVRAALLAVDEKRRQAVARYTCELGVPAEHAERLAATSMLLLIGHEGAGTDLADLEWSMRHLLMTDPYVQEALAASMAAAAQTSE</sequence>
<reference evidence="4" key="1">
    <citation type="journal article" date="2019" name="Int. J. Syst. Evol. Microbiol.">
        <title>The Global Catalogue of Microorganisms (GCM) 10K type strain sequencing project: providing services to taxonomists for standard genome sequencing and annotation.</title>
        <authorList>
            <consortium name="The Broad Institute Genomics Platform"/>
            <consortium name="The Broad Institute Genome Sequencing Center for Infectious Disease"/>
            <person name="Wu L."/>
            <person name="Ma J."/>
        </authorList>
    </citation>
    <scope>NUCLEOTIDE SEQUENCE [LARGE SCALE GENOMIC DNA]</scope>
    <source>
        <strain evidence="4">JCM 18077</strain>
    </source>
</reference>
<dbReference type="Proteomes" id="UP001500822">
    <property type="component" value="Unassembled WGS sequence"/>
</dbReference>
<dbReference type="Pfam" id="PF00440">
    <property type="entry name" value="TetR_N"/>
    <property type="match status" value="1"/>
</dbReference>
<feature type="domain" description="HTH tetR-type" evidence="2">
    <location>
        <begin position="23"/>
        <end position="60"/>
    </location>
</feature>
<evidence type="ECO:0000313" key="3">
    <source>
        <dbReference type="EMBL" id="GAA4755069.1"/>
    </source>
</evidence>
<dbReference type="InterPro" id="IPR001647">
    <property type="entry name" value="HTH_TetR"/>
</dbReference>